<proteinExistence type="predicted"/>
<accession>A0ABT7BWI3</accession>
<feature type="transmembrane region" description="Helical" evidence="1">
    <location>
        <begin position="182"/>
        <end position="201"/>
    </location>
</feature>
<keyword evidence="1" id="KW-0472">Membrane</keyword>
<comment type="caution">
    <text evidence="2">The sequence shown here is derived from an EMBL/GenBank/DDBJ whole genome shotgun (WGS) entry which is preliminary data.</text>
</comment>
<sequence length="215" mass="23838">MDDTEILLSLIHPTLAVAVVFPIIGIVVHLAWQTRQRRLQTAAGEKSKIPPISGPDHVRLGQWLTGSVTGVSLVALTYVLYVQKPRETAFENVFVALMLAATIACLVFLFRVSKRGSKLWRGIFATGAGMGVIILGGQPEVFRRGNEWFISHYYYGIAATLLMLFSLAVVQDIYRDRSGKWRLIHTILNCIAALLFIGQGFTGSRDLFEIGKYLG</sequence>
<feature type="transmembrane region" description="Helical" evidence="1">
    <location>
        <begin position="93"/>
        <end position="112"/>
    </location>
</feature>
<keyword evidence="1" id="KW-0812">Transmembrane</keyword>
<evidence type="ECO:0000256" key="1">
    <source>
        <dbReference type="SAM" id="Phobius"/>
    </source>
</evidence>
<keyword evidence="3" id="KW-1185">Reference proteome</keyword>
<gene>
    <name evidence="2" type="ORF">PMH09_10030</name>
</gene>
<feature type="transmembrane region" description="Helical" evidence="1">
    <location>
        <begin position="6"/>
        <end position="32"/>
    </location>
</feature>
<name>A0ABT7BWI3_9CYAN</name>
<protein>
    <submittedName>
        <fullName evidence="2">DUF4079 domain-containing protein</fullName>
    </submittedName>
</protein>
<dbReference type="Proteomes" id="UP001232992">
    <property type="component" value="Unassembled WGS sequence"/>
</dbReference>
<organism evidence="2 3">
    <name type="scientific">Roseofilum casamattae BLCC-M143</name>
    <dbReference type="NCBI Taxonomy" id="3022442"/>
    <lineage>
        <taxon>Bacteria</taxon>
        <taxon>Bacillati</taxon>
        <taxon>Cyanobacteriota</taxon>
        <taxon>Cyanophyceae</taxon>
        <taxon>Desertifilales</taxon>
        <taxon>Desertifilaceae</taxon>
        <taxon>Roseofilum</taxon>
        <taxon>Roseofilum casamattae</taxon>
    </lineage>
</organism>
<feature type="transmembrane region" description="Helical" evidence="1">
    <location>
        <begin position="63"/>
        <end position="81"/>
    </location>
</feature>
<reference evidence="2 3" key="1">
    <citation type="submission" date="2023-01" db="EMBL/GenBank/DDBJ databases">
        <title>Novel diversity within Roseofilum (Cyanobacteria; Desertifilaceae) from marine benthic mats with descriptions of four novel species.</title>
        <authorList>
            <person name="Wang Y."/>
            <person name="Berthold D.E."/>
            <person name="Hu J."/>
            <person name="Lefler F.W."/>
            <person name="Laughinghouse H.D. IV."/>
        </authorList>
    </citation>
    <scope>NUCLEOTIDE SEQUENCE [LARGE SCALE GENOMIC DNA]</scope>
    <source>
        <strain evidence="2 3">BLCC-M143</strain>
    </source>
</reference>
<feature type="transmembrane region" description="Helical" evidence="1">
    <location>
        <begin position="152"/>
        <end position="170"/>
    </location>
</feature>
<keyword evidence="1" id="KW-1133">Transmembrane helix</keyword>
<dbReference type="InterPro" id="IPR025067">
    <property type="entry name" value="DUF4079"/>
</dbReference>
<feature type="transmembrane region" description="Helical" evidence="1">
    <location>
        <begin position="119"/>
        <end position="137"/>
    </location>
</feature>
<dbReference type="EMBL" id="JAQOSQ010000008">
    <property type="protein sequence ID" value="MDJ1183536.1"/>
    <property type="molecule type" value="Genomic_DNA"/>
</dbReference>
<dbReference type="Pfam" id="PF13301">
    <property type="entry name" value="DUF4079"/>
    <property type="match status" value="1"/>
</dbReference>
<dbReference type="RefSeq" id="WP_283758190.1">
    <property type="nucleotide sequence ID" value="NZ_JAQOSQ010000008.1"/>
</dbReference>
<evidence type="ECO:0000313" key="2">
    <source>
        <dbReference type="EMBL" id="MDJ1183536.1"/>
    </source>
</evidence>
<evidence type="ECO:0000313" key="3">
    <source>
        <dbReference type="Proteomes" id="UP001232992"/>
    </source>
</evidence>